<protein>
    <recommendedName>
        <fullName evidence="6">Glutaredoxin-2</fullName>
    </recommendedName>
</protein>
<organism evidence="7 8">
    <name type="scientific">Shearwaterpox virus</name>
    <dbReference type="NCBI Taxonomy" id="1974596"/>
    <lineage>
        <taxon>Viruses</taxon>
        <taxon>Varidnaviria</taxon>
        <taxon>Bamfordvirae</taxon>
        <taxon>Nucleocytoviricota</taxon>
        <taxon>Pokkesviricetes</taxon>
        <taxon>Chitovirales</taxon>
        <taxon>Poxviridae</taxon>
        <taxon>Chordopoxvirinae</taxon>
        <taxon>Avipoxvirus</taxon>
        <taxon>Avipoxvirus canarypox</taxon>
        <taxon>Canarypox virus</taxon>
    </lineage>
</organism>
<dbReference type="Proteomes" id="UP000315116">
    <property type="component" value="Segment"/>
</dbReference>
<evidence type="ECO:0000313" key="7">
    <source>
        <dbReference type="EMBL" id="ARE67603.1"/>
    </source>
</evidence>
<evidence type="ECO:0000256" key="4">
    <source>
        <dbReference type="ARBA" id="ARBA00023157"/>
    </source>
</evidence>
<name>A0A1V0QGT9_CNPV</name>
<gene>
    <name evidence="7" type="primary">SWPV1-093</name>
</gene>
<comment type="subunit">
    <text evidence="1">Homodimer.</text>
</comment>
<keyword evidence="5 6" id="KW-0676">Redox-active center</keyword>
<reference evidence="7 8" key="1">
    <citation type="journal article" date="2017" name="BMC Genomics">
        <title>Genomic characterization of two novel pathogenic avipoxviruses isolated from pacific shearwaters (Ardenna spp.).</title>
        <authorList>
            <person name="Sarker S."/>
            <person name="Das S."/>
            <person name="Lavers J.L."/>
            <person name="Hutton I."/>
            <person name="Helbig K."/>
            <person name="Imbery J."/>
            <person name="Upton C."/>
            <person name="Raidal S.R."/>
        </authorList>
    </citation>
    <scope>NUCLEOTIDE SEQUENCE [LARGE SCALE GENOMIC DNA]</scope>
    <source>
        <strain evidence="7 8">SWPV-1</strain>
    </source>
</reference>
<evidence type="ECO:0000256" key="5">
    <source>
        <dbReference type="ARBA" id="ARBA00023284"/>
    </source>
</evidence>
<dbReference type="Pfam" id="PF05768">
    <property type="entry name" value="Glrx-like"/>
    <property type="match status" value="1"/>
</dbReference>
<dbReference type="InterPro" id="IPR008554">
    <property type="entry name" value="Glutaredoxin-like"/>
</dbReference>
<keyword evidence="6" id="KW-1035">Host cytoplasm</keyword>
<evidence type="ECO:0000256" key="1">
    <source>
        <dbReference type="ARBA" id="ARBA00011738"/>
    </source>
</evidence>
<proteinExistence type="inferred from homology"/>
<evidence type="ECO:0000313" key="8">
    <source>
        <dbReference type="Proteomes" id="UP000315116"/>
    </source>
</evidence>
<evidence type="ECO:0000256" key="6">
    <source>
        <dbReference type="RuleBase" id="RU363082"/>
    </source>
</evidence>
<keyword evidence="2 6" id="KW-0813">Transport</keyword>
<dbReference type="EMBL" id="KX857216">
    <property type="protein sequence ID" value="ARE67603.1"/>
    <property type="molecule type" value="Genomic_DNA"/>
</dbReference>
<comment type="subcellular location">
    <subcellularLocation>
        <location evidence="6">Host cytoplasm</location>
    </subcellularLocation>
</comment>
<accession>A0A1V0QGT9</accession>
<evidence type="ECO:0000256" key="2">
    <source>
        <dbReference type="ARBA" id="ARBA00022448"/>
    </source>
</evidence>
<keyword evidence="3 6" id="KW-0249">Electron transport</keyword>
<dbReference type="GO" id="GO:0030430">
    <property type="term" value="C:host cell cytoplasm"/>
    <property type="evidence" value="ECO:0007669"/>
    <property type="project" value="UniProtKB-SubCell"/>
</dbReference>
<keyword evidence="4" id="KW-1015">Disulfide bond</keyword>
<dbReference type="Gene3D" id="3.40.30.10">
    <property type="entry name" value="Glutaredoxin"/>
    <property type="match status" value="1"/>
</dbReference>
<sequence length="125" mass="14478">MKETIILFGKPACSLCKISNDILSDKRITDKYTLVRVNILSFFKDPKVVEVLGMNKFYELINTVGKKLGNEYVLLFKYNEDNHQMAYVPFKKYVVIGNMSYDAIDFNQLISDIESSRYNELITAE</sequence>
<comment type="function">
    <text evidence="6">Glutaredoxin necessary for virion morphogenesis and virus replication.</text>
</comment>
<evidence type="ECO:0000256" key="3">
    <source>
        <dbReference type="ARBA" id="ARBA00022982"/>
    </source>
</evidence>
<comment type="similarity">
    <text evidence="6">Belongs to the glutaredoxin family.</text>
</comment>